<organism evidence="2 3">
    <name type="scientific">Leucosporidium creatinivorum</name>
    <dbReference type="NCBI Taxonomy" id="106004"/>
    <lineage>
        <taxon>Eukaryota</taxon>
        <taxon>Fungi</taxon>
        <taxon>Dikarya</taxon>
        <taxon>Basidiomycota</taxon>
        <taxon>Pucciniomycotina</taxon>
        <taxon>Microbotryomycetes</taxon>
        <taxon>Leucosporidiales</taxon>
        <taxon>Leucosporidium</taxon>
    </lineage>
</organism>
<comment type="caution">
    <text evidence="2">The sequence shown here is derived from an EMBL/GenBank/DDBJ whole genome shotgun (WGS) entry which is preliminary data.</text>
</comment>
<name>A0A1Y2G2Y8_9BASI</name>
<dbReference type="EMBL" id="MCGR01000002">
    <property type="protein sequence ID" value="ORY91745.1"/>
    <property type="molecule type" value="Genomic_DNA"/>
</dbReference>
<dbReference type="InParanoid" id="A0A1Y2G2Y8"/>
<dbReference type="Proteomes" id="UP000193467">
    <property type="component" value="Unassembled WGS sequence"/>
</dbReference>
<evidence type="ECO:0000313" key="3">
    <source>
        <dbReference type="Proteomes" id="UP000193467"/>
    </source>
</evidence>
<dbReference type="SUPFAM" id="SSF81296">
    <property type="entry name" value="E set domains"/>
    <property type="match status" value="1"/>
</dbReference>
<evidence type="ECO:0008006" key="4">
    <source>
        <dbReference type="Google" id="ProtNLM"/>
    </source>
</evidence>
<dbReference type="OrthoDB" id="2586454at2759"/>
<dbReference type="InterPro" id="IPR014752">
    <property type="entry name" value="Arrestin-like_C"/>
</dbReference>
<feature type="compositionally biased region" description="Polar residues" evidence="1">
    <location>
        <begin position="439"/>
        <end position="449"/>
    </location>
</feature>
<protein>
    <recommendedName>
        <fullName evidence="4">Arrestin-like N-terminal domain-containing protein</fullName>
    </recommendedName>
</protein>
<accession>A0A1Y2G2Y8</accession>
<proteinExistence type="predicted"/>
<dbReference type="AlphaFoldDB" id="A0A1Y2G2Y8"/>
<gene>
    <name evidence="2" type="ORF">BCR35DRAFT_286729</name>
</gene>
<keyword evidence="3" id="KW-1185">Reference proteome</keyword>
<dbReference type="Gene3D" id="2.60.40.640">
    <property type="match status" value="1"/>
</dbReference>
<evidence type="ECO:0000256" key="1">
    <source>
        <dbReference type="SAM" id="MobiDB-lite"/>
    </source>
</evidence>
<dbReference type="InterPro" id="IPR014756">
    <property type="entry name" value="Ig_E-set"/>
</dbReference>
<feature type="region of interest" description="Disordered" evidence="1">
    <location>
        <begin position="433"/>
        <end position="463"/>
    </location>
</feature>
<feature type="region of interest" description="Disordered" evidence="1">
    <location>
        <begin position="270"/>
        <end position="289"/>
    </location>
</feature>
<feature type="compositionally biased region" description="Low complexity" evidence="1">
    <location>
        <begin position="273"/>
        <end position="283"/>
    </location>
</feature>
<evidence type="ECO:0000313" key="2">
    <source>
        <dbReference type="EMBL" id="ORY91745.1"/>
    </source>
</evidence>
<reference evidence="2 3" key="1">
    <citation type="submission" date="2016-07" db="EMBL/GenBank/DDBJ databases">
        <title>Pervasive Adenine N6-methylation of Active Genes in Fungi.</title>
        <authorList>
            <consortium name="DOE Joint Genome Institute"/>
            <person name="Mondo S.J."/>
            <person name="Dannebaum R.O."/>
            <person name="Kuo R.C."/>
            <person name="Labutti K."/>
            <person name="Haridas S."/>
            <person name="Kuo A."/>
            <person name="Salamov A."/>
            <person name="Ahrendt S.R."/>
            <person name="Lipzen A."/>
            <person name="Sullivan W."/>
            <person name="Andreopoulos W.B."/>
            <person name="Clum A."/>
            <person name="Lindquist E."/>
            <person name="Daum C."/>
            <person name="Ramamoorthy G.K."/>
            <person name="Gryganskyi A."/>
            <person name="Culley D."/>
            <person name="Magnuson J.K."/>
            <person name="James T.Y."/>
            <person name="O'Malley M.A."/>
            <person name="Stajich J.E."/>
            <person name="Spatafora J.W."/>
            <person name="Visel A."/>
            <person name="Grigoriev I.V."/>
        </authorList>
    </citation>
    <scope>NUCLEOTIDE SEQUENCE [LARGE SCALE GENOMIC DNA]</scope>
    <source>
        <strain evidence="2 3">62-1032</strain>
    </source>
</reference>
<sequence>MVLGSLFTQPSLSLTLSEDMVFVHPSQFEPDLLLPSTGRDPLIFGTALLSLPSAKAVNKIRVVFEGLCDASGGSGQPYESSTTLHKELEIDLKGEIIEAGDHAFNFSFIVPSNTAPYQRCNYGRTRHSVKATASFAGAFTPSVSSPPIAVYVVASPQAAGEVPLPADISIQHFSEDLGPVGIGFASPHLTVASLVNVRVTMLGAPSPVQILSIDSFVTQQYEIQYTNGKVHHPKAKRYILRKISSTDSTPSPSLCVPICTGSCNGGQPTSQELPLAPASSPSSTDCCPPRPDLPSCDSNPLAALDAEQGFHYSRTMRVPTDDHVRPTTLEGTKARIRVSHKLSVEVRYRLAGAEQDKILFIGKDMVIGSCCALADSLLLPSYSACAPKTIQRPLHMRCYCSTSLKEMVDRDGLALQRAGEIQEPNSFRLLGADAGSKSPGFTDTGTPTLRGSPRYEMEELEEY</sequence>